<reference evidence="1" key="1">
    <citation type="submission" date="2021-06" db="EMBL/GenBank/DDBJ databases">
        <authorList>
            <person name="Kallberg Y."/>
            <person name="Tangrot J."/>
            <person name="Rosling A."/>
        </authorList>
    </citation>
    <scope>NUCLEOTIDE SEQUENCE</scope>
    <source>
        <strain evidence="1">IL203A</strain>
    </source>
</reference>
<sequence>VKIQVRKLGTTNSVIIDYNFRDPVERNKLYKSVIDSGAPETILPYNVRFILGNNPHRFHATGYGSPSLVFVATTIFEVAIGDNDTWSKW</sequence>
<protein>
    <submittedName>
        <fullName evidence="1">13262_t:CDS:1</fullName>
    </submittedName>
</protein>
<organism evidence="1 2">
    <name type="scientific">Dentiscutata heterogama</name>
    <dbReference type="NCBI Taxonomy" id="1316150"/>
    <lineage>
        <taxon>Eukaryota</taxon>
        <taxon>Fungi</taxon>
        <taxon>Fungi incertae sedis</taxon>
        <taxon>Mucoromycota</taxon>
        <taxon>Glomeromycotina</taxon>
        <taxon>Glomeromycetes</taxon>
        <taxon>Diversisporales</taxon>
        <taxon>Gigasporaceae</taxon>
        <taxon>Dentiscutata</taxon>
    </lineage>
</organism>
<evidence type="ECO:0000313" key="2">
    <source>
        <dbReference type="Proteomes" id="UP000789702"/>
    </source>
</evidence>
<dbReference type="Proteomes" id="UP000789702">
    <property type="component" value="Unassembled WGS sequence"/>
</dbReference>
<feature type="non-terminal residue" evidence="1">
    <location>
        <position position="1"/>
    </location>
</feature>
<keyword evidence="2" id="KW-1185">Reference proteome</keyword>
<gene>
    <name evidence="1" type="ORF">DHETER_LOCUS12217</name>
</gene>
<comment type="caution">
    <text evidence="1">The sequence shown here is derived from an EMBL/GenBank/DDBJ whole genome shotgun (WGS) entry which is preliminary data.</text>
</comment>
<dbReference type="EMBL" id="CAJVPU010029280">
    <property type="protein sequence ID" value="CAG8710223.1"/>
    <property type="molecule type" value="Genomic_DNA"/>
</dbReference>
<evidence type="ECO:0000313" key="1">
    <source>
        <dbReference type="EMBL" id="CAG8710223.1"/>
    </source>
</evidence>
<feature type="non-terminal residue" evidence="1">
    <location>
        <position position="89"/>
    </location>
</feature>
<accession>A0ACA9PI87</accession>
<name>A0ACA9PI87_9GLOM</name>
<proteinExistence type="predicted"/>